<evidence type="ECO:0000313" key="1">
    <source>
        <dbReference type="EMBL" id="PSB01039.1"/>
    </source>
</evidence>
<keyword evidence="2" id="KW-1185">Reference proteome</keyword>
<reference evidence="1 2" key="1">
    <citation type="submission" date="2018-02" db="EMBL/GenBank/DDBJ databases">
        <authorList>
            <person name="Cohen D.B."/>
            <person name="Kent A.D."/>
        </authorList>
    </citation>
    <scope>NUCLEOTIDE SEQUENCE [LARGE SCALE GENOMIC DNA]</scope>
    <source>
        <strain evidence="1 2">CCAP 1448/3</strain>
    </source>
</reference>
<name>A0A2T1BYF0_9CYAN</name>
<accession>A0A2T1BYF0</accession>
<proteinExistence type="predicted"/>
<evidence type="ECO:0000313" key="2">
    <source>
        <dbReference type="Proteomes" id="UP000238762"/>
    </source>
</evidence>
<dbReference type="AlphaFoldDB" id="A0A2T1BYF0"/>
<protein>
    <submittedName>
        <fullName evidence="1">Uncharacterized protein</fullName>
    </submittedName>
</protein>
<comment type="caution">
    <text evidence="1">The sequence shown here is derived from an EMBL/GenBank/DDBJ whole genome shotgun (WGS) entry which is preliminary data.</text>
</comment>
<reference evidence="1 2" key="2">
    <citation type="submission" date="2018-03" db="EMBL/GenBank/DDBJ databases">
        <title>The ancient ancestry and fast evolution of plastids.</title>
        <authorList>
            <person name="Moore K.R."/>
            <person name="Magnabosco C."/>
            <person name="Momper L."/>
            <person name="Gold D.A."/>
            <person name="Bosak T."/>
            <person name="Fournier G.P."/>
        </authorList>
    </citation>
    <scope>NUCLEOTIDE SEQUENCE [LARGE SCALE GENOMIC DNA]</scope>
    <source>
        <strain evidence="1 2">CCAP 1448/3</strain>
    </source>
</reference>
<dbReference type="EMBL" id="PVWJ01000136">
    <property type="protein sequence ID" value="PSB01039.1"/>
    <property type="molecule type" value="Genomic_DNA"/>
</dbReference>
<sequence length="187" mass="22043">MEDRDLEPYFSFISSRKMKSRVINVILSLNLSDLNQIRLISDQGILEVGGAGVLVVSHIRRIFPYDLSYRSSLSLGERLQAELYDPDELVLHLANWPIKKYCALLMYLVLIRYPYISYFDDEAFRTIPVNPDKNKLTVAQRLEQDFLLDDPRDFAFCLINVLSRDRYNRLLDLLWRQFSLYLAQDRL</sequence>
<organism evidence="1 2">
    <name type="scientific">Merismopedia glauca CCAP 1448/3</name>
    <dbReference type="NCBI Taxonomy" id="1296344"/>
    <lineage>
        <taxon>Bacteria</taxon>
        <taxon>Bacillati</taxon>
        <taxon>Cyanobacteriota</taxon>
        <taxon>Cyanophyceae</taxon>
        <taxon>Synechococcales</taxon>
        <taxon>Merismopediaceae</taxon>
        <taxon>Merismopedia</taxon>
    </lineage>
</organism>
<gene>
    <name evidence="1" type="ORF">C7B64_20405</name>
</gene>
<dbReference type="Proteomes" id="UP000238762">
    <property type="component" value="Unassembled WGS sequence"/>
</dbReference>